<dbReference type="PANTHER" id="PTHR48207:SF3">
    <property type="entry name" value="SUCCINATE--HYDROXYMETHYLGLUTARATE COA-TRANSFERASE"/>
    <property type="match status" value="1"/>
</dbReference>
<dbReference type="SUPFAM" id="SSF89796">
    <property type="entry name" value="CoA-transferase family III (CaiB/BaiF)"/>
    <property type="match status" value="1"/>
</dbReference>
<name>A0A9J6F1N1_RHIMP</name>
<dbReference type="Pfam" id="PF02515">
    <property type="entry name" value="CoA_transf_3"/>
    <property type="match status" value="2"/>
</dbReference>
<evidence type="ECO:0000313" key="5">
    <source>
        <dbReference type="Proteomes" id="UP000821866"/>
    </source>
</evidence>
<dbReference type="GO" id="GO:0005739">
    <property type="term" value="C:mitochondrion"/>
    <property type="evidence" value="ECO:0007669"/>
    <property type="project" value="TreeGrafter"/>
</dbReference>
<dbReference type="InterPro" id="IPR003673">
    <property type="entry name" value="CoA-Trfase_fam_III"/>
</dbReference>
<keyword evidence="5" id="KW-1185">Reference proteome</keyword>
<comment type="caution">
    <text evidence="4">The sequence shown here is derived from an EMBL/GenBank/DDBJ whole genome shotgun (WGS) entry which is preliminary data.</text>
</comment>
<feature type="region of interest" description="Disordered" evidence="3">
    <location>
        <begin position="1"/>
        <end position="80"/>
    </location>
</feature>
<reference evidence="4" key="1">
    <citation type="journal article" date="2020" name="Cell">
        <title>Large-Scale Comparative Analyses of Tick Genomes Elucidate Their Genetic Diversity and Vector Capacities.</title>
        <authorList>
            <consortium name="Tick Genome and Microbiome Consortium (TIGMIC)"/>
            <person name="Jia N."/>
            <person name="Wang J."/>
            <person name="Shi W."/>
            <person name="Du L."/>
            <person name="Sun Y."/>
            <person name="Zhan W."/>
            <person name="Jiang J.F."/>
            <person name="Wang Q."/>
            <person name="Zhang B."/>
            <person name="Ji P."/>
            <person name="Bell-Sakyi L."/>
            <person name="Cui X.M."/>
            <person name="Yuan T.T."/>
            <person name="Jiang B.G."/>
            <person name="Yang W.F."/>
            <person name="Lam T.T."/>
            <person name="Chang Q.C."/>
            <person name="Ding S.J."/>
            <person name="Wang X.J."/>
            <person name="Zhu J.G."/>
            <person name="Ruan X.D."/>
            <person name="Zhao L."/>
            <person name="Wei J.T."/>
            <person name="Ye R.Z."/>
            <person name="Que T.C."/>
            <person name="Du C.H."/>
            <person name="Zhou Y.H."/>
            <person name="Cheng J.X."/>
            <person name="Dai P.F."/>
            <person name="Guo W.B."/>
            <person name="Han X.H."/>
            <person name="Huang E.J."/>
            <person name="Li L.F."/>
            <person name="Wei W."/>
            <person name="Gao Y.C."/>
            <person name="Liu J.Z."/>
            <person name="Shao H.Z."/>
            <person name="Wang X."/>
            <person name="Wang C.C."/>
            <person name="Yang T.C."/>
            <person name="Huo Q.B."/>
            <person name="Li W."/>
            <person name="Chen H.Y."/>
            <person name="Chen S.E."/>
            <person name="Zhou L.G."/>
            <person name="Ni X.B."/>
            <person name="Tian J.H."/>
            <person name="Sheng Y."/>
            <person name="Liu T."/>
            <person name="Pan Y.S."/>
            <person name="Xia L.Y."/>
            <person name="Li J."/>
            <person name="Zhao F."/>
            <person name="Cao W.C."/>
        </authorList>
    </citation>
    <scope>NUCLEOTIDE SEQUENCE</scope>
    <source>
        <strain evidence="4">Rmic-2018</strain>
    </source>
</reference>
<accession>A0A9J6F1N1</accession>
<evidence type="ECO:0000256" key="3">
    <source>
        <dbReference type="SAM" id="MobiDB-lite"/>
    </source>
</evidence>
<dbReference type="VEuPathDB" id="VectorBase:LOC119185237"/>
<evidence type="ECO:0000256" key="2">
    <source>
        <dbReference type="ARBA" id="ARBA00022679"/>
    </source>
</evidence>
<reference evidence="4" key="2">
    <citation type="submission" date="2021-09" db="EMBL/GenBank/DDBJ databases">
        <authorList>
            <person name="Jia N."/>
            <person name="Wang J."/>
            <person name="Shi W."/>
            <person name="Du L."/>
            <person name="Sun Y."/>
            <person name="Zhan W."/>
            <person name="Jiang J."/>
            <person name="Wang Q."/>
            <person name="Zhang B."/>
            <person name="Ji P."/>
            <person name="Sakyi L.B."/>
            <person name="Cui X."/>
            <person name="Yuan T."/>
            <person name="Jiang B."/>
            <person name="Yang W."/>
            <person name="Lam T.T.-Y."/>
            <person name="Chang Q."/>
            <person name="Ding S."/>
            <person name="Wang X."/>
            <person name="Zhu J."/>
            <person name="Ruan X."/>
            <person name="Zhao L."/>
            <person name="Wei J."/>
            <person name="Que T."/>
            <person name="Du C."/>
            <person name="Cheng J."/>
            <person name="Dai P."/>
            <person name="Han X."/>
            <person name="Huang E."/>
            <person name="Gao Y."/>
            <person name="Liu J."/>
            <person name="Shao H."/>
            <person name="Ye R."/>
            <person name="Li L."/>
            <person name="Wei W."/>
            <person name="Wang X."/>
            <person name="Wang C."/>
            <person name="Huo Q."/>
            <person name="Li W."/>
            <person name="Guo W."/>
            <person name="Chen H."/>
            <person name="Chen S."/>
            <person name="Zhou L."/>
            <person name="Zhou L."/>
            <person name="Ni X."/>
            <person name="Tian J."/>
            <person name="Zhou Y."/>
            <person name="Sheng Y."/>
            <person name="Liu T."/>
            <person name="Pan Y."/>
            <person name="Xia L."/>
            <person name="Li J."/>
            <person name="Zhao F."/>
            <person name="Cao W."/>
        </authorList>
    </citation>
    <scope>NUCLEOTIDE SEQUENCE</scope>
    <source>
        <strain evidence="4">Rmic-2018</strain>
        <tissue evidence="4">Larvae</tissue>
    </source>
</reference>
<dbReference type="PANTHER" id="PTHR48207">
    <property type="entry name" value="SUCCINATE--HYDROXYMETHYLGLUTARATE COA-TRANSFERASE"/>
    <property type="match status" value="1"/>
</dbReference>
<evidence type="ECO:0000313" key="4">
    <source>
        <dbReference type="EMBL" id="KAH8040229.1"/>
    </source>
</evidence>
<organism evidence="4 5">
    <name type="scientific">Rhipicephalus microplus</name>
    <name type="common">Cattle tick</name>
    <name type="synonym">Boophilus microplus</name>
    <dbReference type="NCBI Taxonomy" id="6941"/>
    <lineage>
        <taxon>Eukaryota</taxon>
        <taxon>Metazoa</taxon>
        <taxon>Ecdysozoa</taxon>
        <taxon>Arthropoda</taxon>
        <taxon>Chelicerata</taxon>
        <taxon>Arachnida</taxon>
        <taxon>Acari</taxon>
        <taxon>Parasitiformes</taxon>
        <taxon>Ixodida</taxon>
        <taxon>Ixodoidea</taxon>
        <taxon>Ixodidae</taxon>
        <taxon>Rhipicephalinae</taxon>
        <taxon>Rhipicephalus</taxon>
        <taxon>Boophilus</taxon>
    </lineage>
</organism>
<comment type="similarity">
    <text evidence="1">Belongs to the CoA-transferase III family.</text>
</comment>
<protein>
    <recommendedName>
        <fullName evidence="6">L-carnitine dehydratase/alpha-methylacyl-coa racemase</fullName>
    </recommendedName>
</protein>
<evidence type="ECO:0000256" key="1">
    <source>
        <dbReference type="ARBA" id="ARBA00008383"/>
    </source>
</evidence>
<dbReference type="Gene3D" id="3.40.50.10540">
    <property type="entry name" value="Crotonobetainyl-coa:carnitine coa-transferase, domain 1"/>
    <property type="match status" value="3"/>
</dbReference>
<evidence type="ECO:0008006" key="6">
    <source>
        <dbReference type="Google" id="ProtNLM"/>
    </source>
</evidence>
<dbReference type="AlphaFoldDB" id="A0A9J6F1N1"/>
<dbReference type="EMBL" id="JABSTU010000001">
    <property type="protein sequence ID" value="KAH8040229.1"/>
    <property type="molecule type" value="Genomic_DNA"/>
</dbReference>
<feature type="region of interest" description="Disordered" evidence="3">
    <location>
        <begin position="96"/>
        <end position="115"/>
    </location>
</feature>
<dbReference type="InterPro" id="IPR050483">
    <property type="entry name" value="CoA-transferase_III_domain"/>
</dbReference>
<dbReference type="InterPro" id="IPR023606">
    <property type="entry name" value="CoA-Trfase_III_dom_1_sf"/>
</dbReference>
<keyword evidence="2" id="KW-0808">Transferase</keyword>
<sequence>MAYRASPVSQSYAGVGDREGTTGRHEIQRATPSSWNITPLGEFRSPETPNGAPAGEPWAQAKCNTGPSHDSGPAAKTASEALAATSRWNRTRITAGNIGSTRALRHHTRAPSTCRPEDPLKGIRVLDLTRILAGPYCSMILGDLGAEIIKIERPGVGDETRNWGPPFLEDQSCYFLSVNRNKKVHSTHTSCSLSPIVNNSDFSFDFTFQSVAVDLKSVEGVSLIKKIIYCSITGYGQKGPYRDRAGYDVIAASMGGLLHITGPRGGEPCKVGVAITDLATGLYAHGAVMAALLQRNRTGKGQWINCNLFSTQVSVLANIASNYLNANLEASRHGTSHESIVPYAAFETLDGYITVGAASEGQFKVFCRVLDVSELLSDPRFKDNPSRVQNRDVLIEILNKRFKLKTTQEWLQLFEGSGIPYGPINTIRQVFEDPQGKEMVVKVPHKTAGTVSLVGPAVEFSDGVNKARSAPPLLGEHTDEVLSEYLTAEEIVRLRAKKIIA</sequence>
<feature type="compositionally biased region" description="Basic and acidic residues" evidence="3">
    <location>
        <begin position="16"/>
        <end position="28"/>
    </location>
</feature>
<dbReference type="Proteomes" id="UP000821866">
    <property type="component" value="Chromosome 1"/>
</dbReference>
<proteinExistence type="inferred from homology"/>
<dbReference type="GO" id="GO:0047369">
    <property type="term" value="F:succinate-hydroxymethylglutarate CoA-transferase activity"/>
    <property type="evidence" value="ECO:0007669"/>
    <property type="project" value="TreeGrafter"/>
</dbReference>
<gene>
    <name evidence="4" type="ORF">HPB51_009777</name>
</gene>